<evidence type="ECO:0000313" key="2">
    <source>
        <dbReference type="EMBL" id="CAI9941560.1"/>
    </source>
</evidence>
<reference evidence="2" key="1">
    <citation type="submission" date="2023-06" db="EMBL/GenBank/DDBJ databases">
        <authorList>
            <person name="Kurt Z."/>
        </authorList>
    </citation>
    <scope>NUCLEOTIDE SEQUENCE</scope>
</reference>
<dbReference type="EMBL" id="CAXDID020000099">
    <property type="protein sequence ID" value="CAL6025556.1"/>
    <property type="molecule type" value="Genomic_DNA"/>
</dbReference>
<protein>
    <submittedName>
        <fullName evidence="3">Hypothetical_protein</fullName>
    </submittedName>
</protein>
<comment type="caution">
    <text evidence="2">The sequence shown here is derived from an EMBL/GenBank/DDBJ whole genome shotgun (WGS) entry which is preliminary data.</text>
</comment>
<gene>
    <name evidence="2" type="ORF">HINF_LOCUS29205</name>
    <name evidence="3" type="ORF">HINF_LOCUS30394</name>
</gene>
<name>A0AA86U415_9EUKA</name>
<sequence>MFNSQKFQDHAIDLFTQSLQLTQQQFHGNFNKLLSRNQIEMYYQLFCSNLIDAVTESLNIMQQFSEKHILTGYESKSFDEIRQLYENKQSQLKERDYNKEFEQYINQVEIQKVKIQKRMQLLIEKTVLKAQNQFMKNFQNQIHLSNEMMAKYAINKENVSQNVKQLKELTLQLQDINQLLEYEMNEKQ</sequence>
<dbReference type="Proteomes" id="UP001642409">
    <property type="component" value="Unassembled WGS sequence"/>
</dbReference>
<dbReference type="EMBL" id="CATOUU010000694">
    <property type="protein sequence ID" value="CAI9941560.1"/>
    <property type="molecule type" value="Genomic_DNA"/>
</dbReference>
<feature type="coiled-coil region" evidence="1">
    <location>
        <begin position="149"/>
        <end position="186"/>
    </location>
</feature>
<evidence type="ECO:0000313" key="3">
    <source>
        <dbReference type="EMBL" id="CAL6025556.1"/>
    </source>
</evidence>
<accession>A0AA86U415</accession>
<organism evidence="2">
    <name type="scientific">Hexamita inflata</name>
    <dbReference type="NCBI Taxonomy" id="28002"/>
    <lineage>
        <taxon>Eukaryota</taxon>
        <taxon>Metamonada</taxon>
        <taxon>Diplomonadida</taxon>
        <taxon>Hexamitidae</taxon>
        <taxon>Hexamitinae</taxon>
        <taxon>Hexamita</taxon>
    </lineage>
</organism>
<evidence type="ECO:0000256" key="1">
    <source>
        <dbReference type="SAM" id="Coils"/>
    </source>
</evidence>
<proteinExistence type="predicted"/>
<dbReference type="AlphaFoldDB" id="A0AA86U415"/>
<keyword evidence="4" id="KW-1185">Reference proteome</keyword>
<evidence type="ECO:0000313" key="4">
    <source>
        <dbReference type="Proteomes" id="UP001642409"/>
    </source>
</evidence>
<keyword evidence="1" id="KW-0175">Coiled coil</keyword>
<reference evidence="3 4" key="2">
    <citation type="submission" date="2024-07" db="EMBL/GenBank/DDBJ databases">
        <authorList>
            <person name="Akdeniz Z."/>
        </authorList>
    </citation>
    <scope>NUCLEOTIDE SEQUENCE [LARGE SCALE GENOMIC DNA]</scope>
</reference>